<accession>A0AAD6XDN5</accession>
<feature type="compositionally biased region" description="Basic and acidic residues" evidence="1">
    <location>
        <begin position="35"/>
        <end position="46"/>
    </location>
</feature>
<feature type="region of interest" description="Disordered" evidence="1">
    <location>
        <begin position="1166"/>
        <end position="1207"/>
    </location>
</feature>
<dbReference type="Pfam" id="PF18758">
    <property type="entry name" value="KDZ"/>
    <property type="match status" value="1"/>
</dbReference>
<feature type="compositionally biased region" description="Acidic residues" evidence="1">
    <location>
        <begin position="286"/>
        <end position="306"/>
    </location>
</feature>
<evidence type="ECO:0000256" key="1">
    <source>
        <dbReference type="SAM" id="MobiDB-lite"/>
    </source>
</evidence>
<proteinExistence type="predicted"/>
<feature type="compositionally biased region" description="Low complexity" evidence="1">
    <location>
        <begin position="149"/>
        <end position="175"/>
    </location>
</feature>
<feature type="compositionally biased region" description="Polar residues" evidence="1">
    <location>
        <begin position="1237"/>
        <end position="1246"/>
    </location>
</feature>
<evidence type="ECO:0000259" key="2">
    <source>
        <dbReference type="SMART" id="SM00739"/>
    </source>
</evidence>
<evidence type="ECO:0000313" key="4">
    <source>
        <dbReference type="Proteomes" id="UP001222325"/>
    </source>
</evidence>
<feature type="compositionally biased region" description="Basic and acidic residues" evidence="1">
    <location>
        <begin position="259"/>
        <end position="269"/>
    </location>
</feature>
<dbReference type="EMBL" id="JARJCN010000153">
    <property type="protein sequence ID" value="KAJ7067707.1"/>
    <property type="molecule type" value="Genomic_DNA"/>
</dbReference>
<sequence length="2192" mass="244442">MSHRFAMQYIDDSARDDDDAMTTSDEDVDDDDDSHEAQIRRADQRDFNLAGVQRDNERRLRSRIEREHTLAPLVSENLRPGSSSPATSSATSRLPSFAEAFSDFESPRPASGPSIPSAWLQSSRPGTLPVPRSKTPLFLPGSREPTPYTFDSSRLSTFSSPPPTSGSGPRSTTPLFLPDSRAPTPYDPSQWLTSPSPPPNSATTSLPPVEQDMPGVDEEMPPIDAEMPGVEDERQRSLSPGDESGSTPTNQSRSASPEPSRRVPEDSARARKRARISRWFDLSAQDSDDEQNEREDDNDEAGEPTPEDLGKPFRPFINDDQDDSADNYEPRTDHQQDIVHLAALAQDYEYRAHEYERSTNQERSGVVSLDGLWADTALDDNLVDIIGKTVPQVLPRPALPPSPPPIIDNASSAYLPVGSWTRVRGSLALVVRKDEYIVELTLPPLGESALRQLDDDDDDDLPPARVRWKSVKKRLSSASHSLVQPSLDDIQPFLLCNRSELNGLPCVGVHQALEPGDRVVLLRGPLKGDDGWIVAVGEYEKKCSDGQTRLRNFYKVSVNDPGTDAFDIMRISGLWAERQDFRRHIFCPSPTLQLCDHVEVVGGPHQGERGIVLSIDGRTAAVFAGSATLDVDISDLNRDFQPGQRVTIVRGLNAGRQPFIVALRRAGVLEVYDPTIRHSNSDTQARLQNFRVRSVDVNFAPVEMQLPAGDTQYTKPTLVPAPRVPVARSQHDDAAQRKKDDKEAYLAEVAAQEAVLTKLAKTATPAEFEAVQRSWYELRSNNDKKALAVVGRRYEGVYVRVVGAEKTGDLLHRQSHLGSIHKGKRGQVIGDYDSAERSVRLRKQKVQRRLHTRADTGGIMLTVQQELTRQVFWVEIEKVVHDATGLPLAQARYLPDSLWRAAALAPLPLPPPRVPTPPPDPSDNDPLWGISGKSTLYQAIVKAHGRLEYETHRLQEEYTGAWLCLPGLVGKRLEVVVVGIGAITKTRDWHPSDALRSLEGRSGKVLLCTALTSQTIARTKVLVYGVGKNGTRHNVPAIYIKPLRVVEGAEFAKSRQRVVIIGGDVNEDSSAVGEYAEIRPEVSHSHGDDVVAVMREAGGDHLFYHVLHLCLSINKAADLPDRVFPATMYYGMRFKLKSPLRVRFGQVKHMHNAKPMVRFSNTDHQVLRSAPPTPSRSTPATPSSTPTRIRHATFEVPRPRHLQTKAIPPLPETPLVYCANGQTLSQRLHRPRRGDATSESSPARNNGGTPPPGDDPSMIADCLEDPNAAPGPASAKKSQQWARWTHEVIPKLVPIYIKLIYDTQSLRNTTEITVAEPRRCPCNKRILQVAVVRMNAIEHLQLRTCACAPAPTQLLKRALFACSPLHPSLAVDLQVLDFVSRLFVNLPPNNTAVCNTLESFLASRGYKLTTRDTLRVRFGNALEWYISLQHATKNAMDKLLNTAREAIRDDAEETPTRPTTPEEPRSRSPTPPPSPSAPATPRRATQAPAPSHGRGRKRAGNRDDVAHPPANPFPLPPPRTRPSDYLISRCPACFGGLVHDPSQLVDIDVCADACFTQKRRRKGGRDPPRTHPDTVFVPESTAELMGAHVEGVRQSTPRPSKKARTEDVDGYEGPLKVPNSTLDECETSFKAADDKREKASTRFFDDTGIMGLLCRHDRVLWLVNMRTAGEKQYYVLVLLETLFQHLPNNIRVGVLYDIACQLHRSCIRWHFLEKYLDRILFGVSVFHAFGHRWPCQIIYHPLKCCGFGFTNGEGCERFWHSISKLIAYLRVSGYHHRLYTIDMQIEYADKMSLGRLGAWLVRRTHHCETKLREALADLKACDVAEEVLRAQWANQIAVQTKPLQRKPGQSKTAGQAAVEQVIQARHKTQSLFERVKSLEEILTCNDSPVEECLYAEMALPDARKAHKNARDRAAQLERGLGVDDTTVVQKLKHAEYYTARMNGKALKEQNQRNEHTNQAIQRREPNITKLASSYNKICQDIAALIKAKKAPAGVVAPLPVPAKGIYQIDVDDALWQDLGLDGDEEGTPPLWLKDDKVRSRIRALLQKDRCGEEAPRLLREQKDLRVWFATEWKAVNKAIGLSNGAIRYHLEMRRDELLQLCVLWKKSLDRLPKPNGDLPEWGPTAADILECQIAQVTASWGDGYDSDEEEDAGEDDDDLFEVLEAVERADNNRAAEDENEATWASDIDDFWQ</sequence>
<feature type="region of interest" description="Disordered" evidence="1">
    <location>
        <begin position="1446"/>
        <end position="1520"/>
    </location>
</feature>
<evidence type="ECO:0000313" key="3">
    <source>
        <dbReference type="EMBL" id="KAJ7067707.1"/>
    </source>
</evidence>
<feature type="region of interest" description="Disordered" evidence="1">
    <location>
        <begin position="1"/>
        <end position="335"/>
    </location>
</feature>
<dbReference type="InterPro" id="IPR040521">
    <property type="entry name" value="KDZ"/>
</dbReference>
<feature type="compositionally biased region" description="Acidic residues" evidence="1">
    <location>
        <begin position="14"/>
        <end position="34"/>
    </location>
</feature>
<dbReference type="PANTHER" id="PTHR33096">
    <property type="entry name" value="CXC2 DOMAIN-CONTAINING PROTEIN"/>
    <property type="match status" value="1"/>
</dbReference>
<comment type="caution">
    <text evidence="3">The sequence shown here is derived from an EMBL/GenBank/DDBJ whole genome shotgun (WGS) entry which is preliminary data.</text>
</comment>
<name>A0AAD6XDN5_9AGAR</name>
<organism evidence="3 4">
    <name type="scientific">Mycena belliarum</name>
    <dbReference type="NCBI Taxonomy" id="1033014"/>
    <lineage>
        <taxon>Eukaryota</taxon>
        <taxon>Fungi</taxon>
        <taxon>Dikarya</taxon>
        <taxon>Basidiomycota</taxon>
        <taxon>Agaricomycotina</taxon>
        <taxon>Agaricomycetes</taxon>
        <taxon>Agaricomycetidae</taxon>
        <taxon>Agaricales</taxon>
        <taxon>Marasmiineae</taxon>
        <taxon>Mycenaceae</taxon>
        <taxon>Mycena</taxon>
    </lineage>
</organism>
<feature type="compositionally biased region" description="Low complexity" evidence="1">
    <location>
        <begin position="1175"/>
        <end position="1187"/>
    </location>
</feature>
<dbReference type="PANTHER" id="PTHR33096:SF1">
    <property type="entry name" value="CXC1-LIKE CYSTEINE CLUSTER ASSOCIATED WITH KDZ TRANSPOSASES DOMAIN-CONTAINING PROTEIN"/>
    <property type="match status" value="1"/>
</dbReference>
<feature type="compositionally biased region" description="Basic and acidic residues" evidence="1">
    <location>
        <begin position="54"/>
        <end position="69"/>
    </location>
</feature>
<feature type="compositionally biased region" description="Pro residues" evidence="1">
    <location>
        <begin position="1509"/>
        <end position="1520"/>
    </location>
</feature>
<keyword evidence="4" id="KW-1185">Reference proteome</keyword>
<feature type="region of interest" description="Disordered" evidence="1">
    <location>
        <begin position="1591"/>
        <end position="1613"/>
    </location>
</feature>
<feature type="domain" description="KOW" evidence="2">
    <location>
        <begin position="591"/>
        <end position="618"/>
    </location>
</feature>
<feature type="compositionally biased region" description="Low complexity" evidence="1">
    <location>
        <begin position="78"/>
        <end position="96"/>
    </location>
</feature>
<reference evidence="3" key="1">
    <citation type="submission" date="2023-03" db="EMBL/GenBank/DDBJ databases">
        <title>Massive genome expansion in bonnet fungi (Mycena s.s.) driven by repeated elements and novel gene families across ecological guilds.</title>
        <authorList>
            <consortium name="Lawrence Berkeley National Laboratory"/>
            <person name="Harder C.B."/>
            <person name="Miyauchi S."/>
            <person name="Viragh M."/>
            <person name="Kuo A."/>
            <person name="Thoen E."/>
            <person name="Andreopoulos B."/>
            <person name="Lu D."/>
            <person name="Skrede I."/>
            <person name="Drula E."/>
            <person name="Henrissat B."/>
            <person name="Morin E."/>
            <person name="Kohler A."/>
            <person name="Barry K."/>
            <person name="LaButti K."/>
            <person name="Morin E."/>
            <person name="Salamov A."/>
            <person name="Lipzen A."/>
            <person name="Mereny Z."/>
            <person name="Hegedus B."/>
            <person name="Baldrian P."/>
            <person name="Stursova M."/>
            <person name="Weitz H."/>
            <person name="Taylor A."/>
            <person name="Grigoriev I.V."/>
            <person name="Nagy L.G."/>
            <person name="Martin F."/>
            <person name="Kauserud H."/>
        </authorList>
    </citation>
    <scope>NUCLEOTIDE SEQUENCE</scope>
    <source>
        <strain evidence="3">CBHHK173m</strain>
    </source>
</reference>
<feature type="compositionally biased region" description="Pro residues" evidence="1">
    <location>
        <begin position="1469"/>
        <end position="1478"/>
    </location>
</feature>
<feature type="compositionally biased region" description="Low complexity" evidence="1">
    <location>
        <begin position="1479"/>
        <end position="1491"/>
    </location>
</feature>
<dbReference type="Proteomes" id="UP001222325">
    <property type="component" value="Unassembled WGS sequence"/>
</dbReference>
<protein>
    <recommendedName>
        <fullName evidence="2">KOW domain-containing protein</fullName>
    </recommendedName>
</protein>
<dbReference type="SMART" id="SM00739">
    <property type="entry name" value="KOW"/>
    <property type="match status" value="3"/>
</dbReference>
<feature type="region of interest" description="Disordered" evidence="1">
    <location>
        <begin position="2169"/>
        <end position="2192"/>
    </location>
</feature>
<dbReference type="InterPro" id="IPR014722">
    <property type="entry name" value="Rib_uL2_dom2"/>
</dbReference>
<gene>
    <name evidence="3" type="ORF">B0H15DRAFT_958197</name>
</gene>
<feature type="region of interest" description="Disordered" evidence="1">
    <location>
        <begin position="1224"/>
        <end position="1278"/>
    </location>
</feature>
<dbReference type="Gene3D" id="2.30.30.30">
    <property type="match status" value="1"/>
</dbReference>
<feature type="domain" description="KOW" evidence="2">
    <location>
        <begin position="639"/>
        <end position="666"/>
    </location>
</feature>
<dbReference type="InterPro" id="IPR005824">
    <property type="entry name" value="KOW"/>
</dbReference>
<feature type="domain" description="KOW" evidence="2">
    <location>
        <begin position="512"/>
        <end position="539"/>
    </location>
</feature>
<feature type="compositionally biased region" description="Polar residues" evidence="1">
    <location>
        <begin position="244"/>
        <end position="257"/>
    </location>
</feature>